<gene>
    <name evidence="3" type="ORF">SAMN04488128_1011153</name>
</gene>
<protein>
    <submittedName>
        <fullName evidence="3">Relaxase/Mobilisation nuclease domain-containing protein</fullName>
    </submittedName>
</protein>
<proteinExistence type="predicted"/>
<feature type="domain" description="MobA/VirD2-like nuclease" evidence="2">
    <location>
        <begin position="17"/>
        <end position="151"/>
    </location>
</feature>
<feature type="compositionally biased region" description="Polar residues" evidence="1">
    <location>
        <begin position="356"/>
        <end position="370"/>
    </location>
</feature>
<dbReference type="InterPro" id="IPR005094">
    <property type="entry name" value="Endonuclease_MobA/VirD2"/>
</dbReference>
<dbReference type="AlphaFoldDB" id="A0A1T4ML43"/>
<feature type="region of interest" description="Disordered" evidence="1">
    <location>
        <begin position="412"/>
        <end position="436"/>
    </location>
</feature>
<dbReference type="EMBL" id="FUWZ01000001">
    <property type="protein sequence ID" value="SJZ67663.1"/>
    <property type="molecule type" value="Genomic_DNA"/>
</dbReference>
<dbReference type="RefSeq" id="WP_078667771.1">
    <property type="nucleotide sequence ID" value="NZ_FUWZ01000001.1"/>
</dbReference>
<evidence type="ECO:0000313" key="4">
    <source>
        <dbReference type="Proteomes" id="UP000190367"/>
    </source>
</evidence>
<keyword evidence="4" id="KW-1185">Reference proteome</keyword>
<dbReference type="OrthoDB" id="915634at2"/>
<name>A0A1T4ML43_9BACT</name>
<reference evidence="4" key="1">
    <citation type="submission" date="2017-02" db="EMBL/GenBank/DDBJ databases">
        <authorList>
            <person name="Varghese N."/>
            <person name="Submissions S."/>
        </authorList>
    </citation>
    <scope>NUCLEOTIDE SEQUENCE [LARGE SCALE GENOMIC DNA]</scope>
    <source>
        <strain evidence="4">DSM 22224</strain>
    </source>
</reference>
<evidence type="ECO:0000256" key="1">
    <source>
        <dbReference type="SAM" id="MobiDB-lite"/>
    </source>
</evidence>
<evidence type="ECO:0000259" key="2">
    <source>
        <dbReference type="Pfam" id="PF03432"/>
    </source>
</evidence>
<dbReference type="Pfam" id="PF03432">
    <property type="entry name" value="Relaxase"/>
    <property type="match status" value="1"/>
</dbReference>
<evidence type="ECO:0000313" key="3">
    <source>
        <dbReference type="EMBL" id="SJZ67663.1"/>
    </source>
</evidence>
<dbReference type="Proteomes" id="UP000190367">
    <property type="component" value="Unassembled WGS sequence"/>
</dbReference>
<feature type="region of interest" description="Disordered" evidence="1">
    <location>
        <begin position="348"/>
        <end position="400"/>
    </location>
</feature>
<dbReference type="STRING" id="634771.SAMN04488128_1011153"/>
<accession>A0A1T4ML43</accession>
<feature type="compositionally biased region" description="Basic residues" evidence="1">
    <location>
        <begin position="423"/>
        <end position="436"/>
    </location>
</feature>
<sequence>MVTKIKTPKSILRVLNYNENKVKEGNARLIHAGNFLQEKEDMNFYDKLDRFQHLNALNQRTTNKTVHISLNFHPTETFSPEKLASIADDYMQRIGFGKQPYLVYEHFDAGHPHIHIVTSCIQANGRRIPLHNIGRDKSEPARKAIESRYGLVRAEDQQRQHQDILPVNAQKVIYGQVETKRGITNVLDAVLKTYKYSSLPELNAILRLYNVAADRGKEDSRVFQKGGLLYRVLDAQGNKVGVPIKASSIHSKPTLAYLENQFQKNQPLKEGHAGRLKTAIDWALAGKKQLSLPQLIAALEKQGIATVRRQSAAGQLYGITFIDHRTRCVFNGSDLGKQYSAVGLQKRCASPDQEGQRPSQAAQQRQNTTPEKAASAKTGQAPDNSLHKMDTALIPDKSPAGVAGNLIEQLFQPEYNFQGPEQHKKKRRRKRPSVDD</sequence>
<organism evidence="3 4">
    <name type="scientific">Chitinophaga eiseniae</name>
    <dbReference type="NCBI Taxonomy" id="634771"/>
    <lineage>
        <taxon>Bacteria</taxon>
        <taxon>Pseudomonadati</taxon>
        <taxon>Bacteroidota</taxon>
        <taxon>Chitinophagia</taxon>
        <taxon>Chitinophagales</taxon>
        <taxon>Chitinophagaceae</taxon>
        <taxon>Chitinophaga</taxon>
    </lineage>
</organism>